<keyword evidence="4" id="KW-1185">Reference proteome</keyword>
<dbReference type="GO" id="GO:0045505">
    <property type="term" value="F:dynein intermediate chain binding"/>
    <property type="evidence" value="ECO:0007669"/>
    <property type="project" value="TreeGrafter"/>
</dbReference>
<dbReference type="Proteomes" id="UP000011087">
    <property type="component" value="Unassembled WGS sequence"/>
</dbReference>
<protein>
    <submittedName>
        <fullName evidence="2 3">Uncharacterized protein</fullName>
    </submittedName>
</protein>
<dbReference type="GO" id="GO:0005868">
    <property type="term" value="C:cytoplasmic dynein complex"/>
    <property type="evidence" value="ECO:0007669"/>
    <property type="project" value="TreeGrafter"/>
</dbReference>
<dbReference type="RefSeq" id="XP_005831221.1">
    <property type="nucleotide sequence ID" value="XM_005831164.1"/>
</dbReference>
<dbReference type="STRING" id="905079.L1J6T5"/>
<comment type="similarity">
    <text evidence="1">Belongs to the dynein light chain Tctex-type family.</text>
</comment>
<dbReference type="InterPro" id="IPR005334">
    <property type="entry name" value="Tctex-1-like"/>
</dbReference>
<organism evidence="2">
    <name type="scientific">Guillardia theta (strain CCMP2712)</name>
    <name type="common">Cryptophyte</name>
    <dbReference type="NCBI Taxonomy" id="905079"/>
    <lineage>
        <taxon>Eukaryota</taxon>
        <taxon>Cryptophyceae</taxon>
        <taxon>Pyrenomonadales</taxon>
        <taxon>Geminigeraceae</taxon>
        <taxon>Guillardia</taxon>
    </lineage>
</organism>
<name>L1J6T5_GUITC</name>
<reference evidence="3" key="3">
    <citation type="submission" date="2015-06" db="UniProtKB">
        <authorList>
            <consortium name="EnsemblProtists"/>
        </authorList>
    </citation>
    <scope>IDENTIFICATION</scope>
</reference>
<reference evidence="2 4" key="1">
    <citation type="journal article" date="2012" name="Nature">
        <title>Algal genomes reveal evolutionary mosaicism and the fate of nucleomorphs.</title>
        <authorList>
            <consortium name="DOE Joint Genome Institute"/>
            <person name="Curtis B.A."/>
            <person name="Tanifuji G."/>
            <person name="Burki F."/>
            <person name="Gruber A."/>
            <person name="Irimia M."/>
            <person name="Maruyama S."/>
            <person name="Arias M.C."/>
            <person name="Ball S.G."/>
            <person name="Gile G.H."/>
            <person name="Hirakawa Y."/>
            <person name="Hopkins J.F."/>
            <person name="Kuo A."/>
            <person name="Rensing S.A."/>
            <person name="Schmutz J."/>
            <person name="Symeonidi A."/>
            <person name="Elias M."/>
            <person name="Eveleigh R.J."/>
            <person name="Herman E.K."/>
            <person name="Klute M.J."/>
            <person name="Nakayama T."/>
            <person name="Obornik M."/>
            <person name="Reyes-Prieto A."/>
            <person name="Armbrust E.V."/>
            <person name="Aves S.J."/>
            <person name="Beiko R.G."/>
            <person name="Coutinho P."/>
            <person name="Dacks J.B."/>
            <person name="Durnford D.G."/>
            <person name="Fast N.M."/>
            <person name="Green B.R."/>
            <person name="Grisdale C.J."/>
            <person name="Hempel F."/>
            <person name="Henrissat B."/>
            <person name="Hoppner M.P."/>
            <person name="Ishida K."/>
            <person name="Kim E."/>
            <person name="Koreny L."/>
            <person name="Kroth P.G."/>
            <person name="Liu Y."/>
            <person name="Malik S.B."/>
            <person name="Maier U.G."/>
            <person name="McRose D."/>
            <person name="Mock T."/>
            <person name="Neilson J.A."/>
            <person name="Onodera N.T."/>
            <person name="Poole A.M."/>
            <person name="Pritham E.J."/>
            <person name="Richards T.A."/>
            <person name="Rocap G."/>
            <person name="Roy S.W."/>
            <person name="Sarai C."/>
            <person name="Schaack S."/>
            <person name="Shirato S."/>
            <person name="Slamovits C.H."/>
            <person name="Spencer D.F."/>
            <person name="Suzuki S."/>
            <person name="Worden A.Z."/>
            <person name="Zauner S."/>
            <person name="Barry K."/>
            <person name="Bell C."/>
            <person name="Bharti A.K."/>
            <person name="Crow J.A."/>
            <person name="Grimwood J."/>
            <person name="Kramer R."/>
            <person name="Lindquist E."/>
            <person name="Lucas S."/>
            <person name="Salamov A."/>
            <person name="McFadden G.I."/>
            <person name="Lane C.E."/>
            <person name="Keeling P.J."/>
            <person name="Gray M.W."/>
            <person name="Grigoriev I.V."/>
            <person name="Archibald J.M."/>
        </authorList>
    </citation>
    <scope>NUCLEOTIDE SEQUENCE</scope>
    <source>
        <strain evidence="2 4">CCMP2712</strain>
    </source>
</reference>
<dbReference type="PANTHER" id="PTHR21255">
    <property type="entry name" value="T-COMPLEX-ASSOCIATED-TESTIS-EXPRESSED 1/ DYNEIN LIGHT CHAIN"/>
    <property type="match status" value="1"/>
</dbReference>
<dbReference type="OrthoDB" id="10260741at2759"/>
<dbReference type="GO" id="GO:0007018">
    <property type="term" value="P:microtubule-based movement"/>
    <property type="evidence" value="ECO:0007669"/>
    <property type="project" value="TreeGrafter"/>
</dbReference>
<dbReference type="Pfam" id="PF03645">
    <property type="entry name" value="Tctex-1"/>
    <property type="match status" value="1"/>
</dbReference>
<gene>
    <name evidence="2" type="ORF">GUITHDRAFT_152998</name>
</gene>
<reference evidence="4" key="2">
    <citation type="submission" date="2012-11" db="EMBL/GenBank/DDBJ databases">
        <authorList>
            <person name="Kuo A."/>
            <person name="Curtis B.A."/>
            <person name="Tanifuji G."/>
            <person name="Burki F."/>
            <person name="Gruber A."/>
            <person name="Irimia M."/>
            <person name="Maruyama S."/>
            <person name="Arias M.C."/>
            <person name="Ball S.G."/>
            <person name="Gile G.H."/>
            <person name="Hirakawa Y."/>
            <person name="Hopkins J.F."/>
            <person name="Rensing S.A."/>
            <person name="Schmutz J."/>
            <person name="Symeonidi A."/>
            <person name="Elias M."/>
            <person name="Eveleigh R.J."/>
            <person name="Herman E.K."/>
            <person name="Klute M.J."/>
            <person name="Nakayama T."/>
            <person name="Obornik M."/>
            <person name="Reyes-Prieto A."/>
            <person name="Armbrust E.V."/>
            <person name="Aves S.J."/>
            <person name="Beiko R.G."/>
            <person name="Coutinho P."/>
            <person name="Dacks J.B."/>
            <person name="Durnford D.G."/>
            <person name="Fast N.M."/>
            <person name="Green B.R."/>
            <person name="Grisdale C."/>
            <person name="Hempe F."/>
            <person name="Henrissat B."/>
            <person name="Hoppner M.P."/>
            <person name="Ishida K.-I."/>
            <person name="Kim E."/>
            <person name="Koreny L."/>
            <person name="Kroth P.G."/>
            <person name="Liu Y."/>
            <person name="Malik S.-B."/>
            <person name="Maier U.G."/>
            <person name="McRose D."/>
            <person name="Mock T."/>
            <person name="Neilson J.A."/>
            <person name="Onodera N.T."/>
            <person name="Poole A.M."/>
            <person name="Pritham E.J."/>
            <person name="Richards T.A."/>
            <person name="Rocap G."/>
            <person name="Roy S.W."/>
            <person name="Sarai C."/>
            <person name="Schaack S."/>
            <person name="Shirato S."/>
            <person name="Slamovits C.H."/>
            <person name="Spencer D.F."/>
            <person name="Suzuki S."/>
            <person name="Worden A.Z."/>
            <person name="Zauner S."/>
            <person name="Barry K."/>
            <person name="Bell C."/>
            <person name="Bharti A.K."/>
            <person name="Crow J.A."/>
            <person name="Grimwood J."/>
            <person name="Kramer R."/>
            <person name="Lindquist E."/>
            <person name="Lucas S."/>
            <person name="Salamov A."/>
            <person name="McFadden G.I."/>
            <person name="Lane C.E."/>
            <person name="Keeling P.J."/>
            <person name="Gray M.W."/>
            <person name="Grigoriev I.V."/>
            <person name="Archibald J.M."/>
        </authorList>
    </citation>
    <scope>NUCLEOTIDE SEQUENCE</scope>
    <source>
        <strain evidence="4">CCMP2712</strain>
    </source>
</reference>
<evidence type="ECO:0000313" key="4">
    <source>
        <dbReference type="Proteomes" id="UP000011087"/>
    </source>
</evidence>
<dbReference type="EnsemblProtists" id="EKX44241">
    <property type="protein sequence ID" value="EKX44241"/>
    <property type="gene ID" value="GUITHDRAFT_152998"/>
</dbReference>
<dbReference type="GeneID" id="17301048"/>
<dbReference type="OMA" id="CRQMAKT"/>
<dbReference type="AlphaFoldDB" id="L1J6T5"/>
<dbReference type="CDD" id="cd21459">
    <property type="entry name" value="DLC-like_TCTEX1D2"/>
    <property type="match status" value="1"/>
</dbReference>
<dbReference type="PaxDb" id="55529-EKX44241"/>
<evidence type="ECO:0000256" key="1">
    <source>
        <dbReference type="ARBA" id="ARBA00005361"/>
    </source>
</evidence>
<evidence type="ECO:0000313" key="2">
    <source>
        <dbReference type="EMBL" id="EKX44241.1"/>
    </source>
</evidence>
<dbReference type="InterPro" id="IPR038586">
    <property type="entry name" value="Tctex-1-like_sf"/>
</dbReference>
<dbReference type="GO" id="GO:0005737">
    <property type="term" value="C:cytoplasm"/>
    <property type="evidence" value="ECO:0007669"/>
    <property type="project" value="TreeGrafter"/>
</dbReference>
<accession>L1J6T5</accession>
<sequence length="131" mass="14993">MDEDGQMHGQIQVVENTYITKPQEHEKFRAGEVIRAVKALLEERLKGKKYDSSESAQLSKELCTEIKEKVKEIGVPRHKLVVQVTIGEVQGQGVRITSRCLWDTETDNHASAYYTNPHLYCVAMVFACYYE</sequence>
<dbReference type="HOGENOM" id="CLU_097204_4_1_1"/>
<dbReference type="KEGG" id="gtt:GUITHDRAFT_152998"/>
<dbReference type="EMBL" id="JH993005">
    <property type="protein sequence ID" value="EKX44241.1"/>
    <property type="molecule type" value="Genomic_DNA"/>
</dbReference>
<dbReference type="PANTHER" id="PTHR21255:SF7">
    <property type="entry name" value="DYNEIN LIGHT CHAIN TCTEX-TYPE PROTEIN 2B"/>
    <property type="match status" value="1"/>
</dbReference>
<dbReference type="FunFam" id="3.30.1140.40:FF:000003">
    <property type="entry name" value="tctex1 domain-containing protein 2"/>
    <property type="match status" value="1"/>
</dbReference>
<evidence type="ECO:0000313" key="3">
    <source>
        <dbReference type="EnsemblProtists" id="EKX44241"/>
    </source>
</evidence>
<dbReference type="eggNOG" id="KOG4108">
    <property type="taxonomic scope" value="Eukaryota"/>
</dbReference>
<dbReference type="Gene3D" id="3.30.1140.40">
    <property type="entry name" value="Tctex-1"/>
    <property type="match status" value="1"/>
</dbReference>
<proteinExistence type="inferred from homology"/>